<dbReference type="InterPro" id="IPR056822">
    <property type="entry name" value="TEN_NHL"/>
</dbReference>
<feature type="region of interest" description="Disordered" evidence="9">
    <location>
        <begin position="493"/>
        <end position="513"/>
    </location>
</feature>
<evidence type="ECO:0000313" key="13">
    <source>
        <dbReference type="Proteomes" id="UP000184440"/>
    </source>
</evidence>
<name>A0A1M7QD58_9ACTN</name>
<keyword evidence="2 12" id="KW-0723">Serine/threonine-protein kinase</keyword>
<dbReference type="InterPro" id="IPR001258">
    <property type="entry name" value="NHL_repeat"/>
</dbReference>
<dbReference type="SMART" id="SM00219">
    <property type="entry name" value="TyrKc"/>
    <property type="match status" value="1"/>
</dbReference>
<feature type="domain" description="Protein kinase" evidence="11">
    <location>
        <begin position="15"/>
        <end position="272"/>
    </location>
</feature>
<keyword evidence="13" id="KW-1185">Reference proteome</keyword>
<dbReference type="Gene3D" id="2.120.10.30">
    <property type="entry name" value="TolB, C-terminal domain"/>
    <property type="match status" value="2"/>
</dbReference>
<organism evidence="12 13">
    <name type="scientific">Cryptosporangium aurantiacum</name>
    <dbReference type="NCBI Taxonomy" id="134849"/>
    <lineage>
        <taxon>Bacteria</taxon>
        <taxon>Bacillati</taxon>
        <taxon>Actinomycetota</taxon>
        <taxon>Actinomycetes</taxon>
        <taxon>Cryptosporangiales</taxon>
        <taxon>Cryptosporangiaceae</taxon>
        <taxon>Cryptosporangium</taxon>
    </lineage>
</organism>
<dbReference type="PANTHER" id="PTHR43289">
    <property type="entry name" value="MITOGEN-ACTIVATED PROTEIN KINASE KINASE KINASE 20-RELATED"/>
    <property type="match status" value="1"/>
</dbReference>
<feature type="binding site" evidence="8">
    <location>
        <position position="44"/>
    </location>
    <ligand>
        <name>ATP</name>
        <dbReference type="ChEBI" id="CHEBI:30616"/>
    </ligand>
</feature>
<dbReference type="InterPro" id="IPR017441">
    <property type="entry name" value="Protein_kinase_ATP_BS"/>
</dbReference>
<dbReference type="Pfam" id="PF25021">
    <property type="entry name" value="TEN_NHL"/>
    <property type="match status" value="1"/>
</dbReference>
<evidence type="ECO:0000313" key="12">
    <source>
        <dbReference type="EMBL" id="SHN28755.1"/>
    </source>
</evidence>
<evidence type="ECO:0000256" key="4">
    <source>
        <dbReference type="ARBA" id="ARBA00022737"/>
    </source>
</evidence>
<dbReference type="InterPro" id="IPR000719">
    <property type="entry name" value="Prot_kinase_dom"/>
</dbReference>
<keyword evidence="10" id="KW-1133">Transmembrane helix</keyword>
<dbReference type="CDD" id="cd14014">
    <property type="entry name" value="STKc_PknB_like"/>
    <property type="match status" value="1"/>
</dbReference>
<accession>A0A1M7QD58</accession>
<evidence type="ECO:0000256" key="10">
    <source>
        <dbReference type="SAM" id="Phobius"/>
    </source>
</evidence>
<feature type="compositionally biased region" description="Pro residues" evidence="9">
    <location>
        <begin position="371"/>
        <end position="380"/>
    </location>
</feature>
<feature type="compositionally biased region" description="Low complexity" evidence="9">
    <location>
        <begin position="326"/>
        <end position="340"/>
    </location>
</feature>
<dbReference type="GO" id="GO:0004713">
    <property type="term" value="F:protein tyrosine kinase activity"/>
    <property type="evidence" value="ECO:0007669"/>
    <property type="project" value="InterPro"/>
</dbReference>
<evidence type="ECO:0000256" key="2">
    <source>
        <dbReference type="ARBA" id="ARBA00022527"/>
    </source>
</evidence>
<protein>
    <recommendedName>
        <fullName evidence="1">non-specific serine/threonine protein kinase</fullName>
        <ecNumber evidence="1">2.7.11.1</ecNumber>
    </recommendedName>
</protein>
<evidence type="ECO:0000256" key="9">
    <source>
        <dbReference type="SAM" id="MobiDB-lite"/>
    </source>
</evidence>
<keyword evidence="10" id="KW-0472">Membrane</keyword>
<dbReference type="InterPro" id="IPR020635">
    <property type="entry name" value="Tyr_kinase_cat_dom"/>
</dbReference>
<dbReference type="PROSITE" id="PS00109">
    <property type="entry name" value="PROTEIN_KINASE_TYR"/>
    <property type="match status" value="1"/>
</dbReference>
<gene>
    <name evidence="12" type="ORF">SAMN05443668_104493</name>
</gene>
<dbReference type="InterPro" id="IPR011009">
    <property type="entry name" value="Kinase-like_dom_sf"/>
</dbReference>
<dbReference type="AlphaFoldDB" id="A0A1M7QD58"/>
<keyword evidence="10" id="KW-0812">Transmembrane</keyword>
<dbReference type="EMBL" id="FRCS01000004">
    <property type="protein sequence ID" value="SHN28755.1"/>
    <property type="molecule type" value="Genomic_DNA"/>
</dbReference>
<dbReference type="SUPFAM" id="SSF63829">
    <property type="entry name" value="Calcium-dependent phosphotriesterase"/>
    <property type="match status" value="1"/>
</dbReference>
<dbReference type="InterPro" id="IPR011042">
    <property type="entry name" value="6-blade_b-propeller_TolB-like"/>
</dbReference>
<keyword evidence="6 12" id="KW-0418">Kinase</keyword>
<feature type="region of interest" description="Disordered" evidence="9">
    <location>
        <begin position="363"/>
        <end position="412"/>
    </location>
</feature>
<evidence type="ECO:0000259" key="11">
    <source>
        <dbReference type="PROSITE" id="PS50011"/>
    </source>
</evidence>
<dbReference type="Pfam" id="PF00069">
    <property type="entry name" value="Pkinase"/>
    <property type="match status" value="1"/>
</dbReference>
<dbReference type="Gene3D" id="1.10.510.10">
    <property type="entry name" value="Transferase(Phosphotransferase) domain 1"/>
    <property type="match status" value="1"/>
</dbReference>
<keyword evidence="3" id="KW-0808">Transferase</keyword>
<dbReference type="Pfam" id="PF01436">
    <property type="entry name" value="NHL"/>
    <property type="match status" value="1"/>
</dbReference>
<feature type="transmembrane region" description="Helical" evidence="10">
    <location>
        <begin position="422"/>
        <end position="443"/>
    </location>
</feature>
<proteinExistence type="predicted"/>
<feature type="region of interest" description="Disordered" evidence="9">
    <location>
        <begin position="288"/>
        <end position="340"/>
    </location>
</feature>
<dbReference type="PANTHER" id="PTHR43289:SF6">
    <property type="entry name" value="SERINE_THREONINE-PROTEIN KINASE NEKL-3"/>
    <property type="match status" value="1"/>
</dbReference>
<keyword evidence="5 8" id="KW-0547">Nucleotide-binding</keyword>
<dbReference type="SUPFAM" id="SSF56112">
    <property type="entry name" value="Protein kinase-like (PK-like)"/>
    <property type="match status" value="1"/>
</dbReference>
<evidence type="ECO:0000256" key="3">
    <source>
        <dbReference type="ARBA" id="ARBA00022679"/>
    </source>
</evidence>
<dbReference type="STRING" id="134849.SAMN05443668_104493"/>
<feature type="compositionally biased region" description="Polar residues" evidence="9">
    <location>
        <begin position="293"/>
        <end position="306"/>
    </location>
</feature>
<dbReference type="Proteomes" id="UP000184440">
    <property type="component" value="Unassembled WGS sequence"/>
</dbReference>
<evidence type="ECO:0000256" key="1">
    <source>
        <dbReference type="ARBA" id="ARBA00012513"/>
    </source>
</evidence>
<dbReference type="InterPro" id="IPR008266">
    <property type="entry name" value="Tyr_kinase_AS"/>
</dbReference>
<sequence length="752" mass="78395">MLMNRERMGAALPAYEIGERIGRGGYGVVYAARHRRIGWQAAVKVLADGDTDTLLRDRFLAEATALAELDHPHIVRIHDFVEHDGLCLLIMERISGPMLHQRPGLTAFEACGAGLAVSDALAAVHQRGLLHRDIRPENLLYTTDGTLKVVGFGTVSDGASLVSAASGTPAYTAPERIQGFRLGPATDVYSLGVLLYELFSGHLPFSRDLPLSALLHHHVNVPAPWLSTVPRQLAAVIDRSLSKDAGDRQRSAHEFAVELGYAAAAALGPDWLDQVVVPVQVSARVRDAARGRNANSSGGSATTDPRPQTARASVPLPSLTGAPTSGAPTSGAPANGNGAAAALAAPTSGAPVSGVPVSSVPISGMPVSGATPPPPDPAGAPPRERNPGRHAQLPPDDRPPADYEYDYDEEQRPRRPWYRRPWVIGVATLALIGAAALVVIAPWNAGSDDGGLAIRTSTPRGVLVGPSGDLYVSDVSNRQVRKISPSGTVTVVAGTGPNVNPGSGGDGGPAKDAQLSYPQSMALGPNGSLYIADTAERRIRQVTSDDKIRTVVGAKPTADEADDLTDPQAAALPNFFVIATGRNGQLYIAESGSGAPRIRRLGTDGLVTVAQNPAEETPEGGTPEGPALESIRSIAVGSDGRIYIADRGHHLIWGYQPGTEMTQVAGGGTLADCPSKVVYNGPDTLAVGDDGALYVGSYGLCELRSGGSARELVSGRYIDAVAAGPDGTVYFISRNTVFKRTSSGELTEVSIS</sequence>
<keyword evidence="7 8" id="KW-0067">ATP-binding</keyword>
<reference evidence="12 13" key="1">
    <citation type="submission" date="2016-11" db="EMBL/GenBank/DDBJ databases">
        <authorList>
            <person name="Jaros S."/>
            <person name="Januszkiewicz K."/>
            <person name="Wedrychowicz H."/>
        </authorList>
    </citation>
    <scope>NUCLEOTIDE SEQUENCE [LARGE SCALE GENOMIC DNA]</scope>
    <source>
        <strain evidence="12 13">DSM 46144</strain>
    </source>
</reference>
<dbReference type="PROSITE" id="PS00107">
    <property type="entry name" value="PROTEIN_KINASE_ATP"/>
    <property type="match status" value="1"/>
</dbReference>
<dbReference type="GO" id="GO:0005524">
    <property type="term" value="F:ATP binding"/>
    <property type="evidence" value="ECO:0007669"/>
    <property type="project" value="UniProtKB-UniRule"/>
</dbReference>
<dbReference type="Gene3D" id="3.30.200.20">
    <property type="entry name" value="Phosphorylase Kinase, domain 1"/>
    <property type="match status" value="1"/>
</dbReference>
<evidence type="ECO:0000256" key="6">
    <source>
        <dbReference type="ARBA" id="ARBA00022777"/>
    </source>
</evidence>
<dbReference type="EC" id="2.7.11.1" evidence="1"/>
<evidence type="ECO:0000256" key="7">
    <source>
        <dbReference type="ARBA" id="ARBA00022840"/>
    </source>
</evidence>
<dbReference type="GO" id="GO:0004674">
    <property type="term" value="F:protein serine/threonine kinase activity"/>
    <property type="evidence" value="ECO:0007669"/>
    <property type="project" value="UniProtKB-KW"/>
</dbReference>
<evidence type="ECO:0000256" key="5">
    <source>
        <dbReference type="ARBA" id="ARBA00022741"/>
    </source>
</evidence>
<keyword evidence="4" id="KW-0677">Repeat</keyword>
<dbReference type="PROSITE" id="PS50011">
    <property type="entry name" value="PROTEIN_KINASE_DOM"/>
    <property type="match status" value="1"/>
</dbReference>
<evidence type="ECO:0000256" key="8">
    <source>
        <dbReference type="PROSITE-ProRule" id="PRU10141"/>
    </source>
</evidence>